<proteinExistence type="predicted"/>
<feature type="domain" description="Ubiquitin fusion degradation protein UFD1 N-terminal subdomain 2" evidence="4">
    <location>
        <begin position="174"/>
        <end position="249"/>
    </location>
</feature>
<dbReference type="GO" id="GO:0031593">
    <property type="term" value="F:polyubiquitin modification-dependent protein binding"/>
    <property type="evidence" value="ECO:0007669"/>
    <property type="project" value="TreeGrafter"/>
</dbReference>
<dbReference type="InterPro" id="IPR042556">
    <property type="entry name" value="AZUL_sf"/>
</dbReference>
<feature type="compositionally biased region" description="Basic and acidic residues" evidence="1">
    <location>
        <begin position="136"/>
        <end position="152"/>
    </location>
</feature>
<dbReference type="InterPro" id="IPR032353">
    <property type="entry name" value="AZUL"/>
</dbReference>
<dbReference type="HOGENOM" id="CLU_012913_0_0_1"/>
<evidence type="ECO:0000259" key="2">
    <source>
        <dbReference type="Pfam" id="PF16558"/>
    </source>
</evidence>
<evidence type="ECO:0000313" key="5">
    <source>
        <dbReference type="EMBL" id="EPS30835.1"/>
    </source>
</evidence>
<dbReference type="Gene3D" id="3.10.330.10">
    <property type="match status" value="1"/>
</dbReference>
<evidence type="ECO:0000259" key="3">
    <source>
        <dbReference type="Pfam" id="PF24503"/>
    </source>
</evidence>
<accession>S7ZJR2</accession>
<name>S7ZJR2_PENO1</name>
<gene>
    <name evidence="5" type="ORF">PDE_05787</name>
</gene>
<dbReference type="eggNOG" id="KOG1816">
    <property type="taxonomic scope" value="Eukaryota"/>
</dbReference>
<evidence type="ECO:0000313" key="6">
    <source>
        <dbReference type="Proteomes" id="UP000019376"/>
    </source>
</evidence>
<dbReference type="GO" id="GO:0036503">
    <property type="term" value="P:ERAD pathway"/>
    <property type="evidence" value="ECO:0007669"/>
    <property type="project" value="TreeGrafter"/>
</dbReference>
<dbReference type="AlphaFoldDB" id="S7ZJR2"/>
<feature type="region of interest" description="Disordered" evidence="1">
    <location>
        <begin position="132"/>
        <end position="152"/>
    </location>
</feature>
<evidence type="ECO:0000256" key="1">
    <source>
        <dbReference type="SAM" id="MobiDB-lite"/>
    </source>
</evidence>
<dbReference type="Pfam" id="PF23580">
    <property type="entry name" value="Znf_XAF1_N"/>
    <property type="match status" value="1"/>
</dbReference>
<sequence>MADNPPTLNWSAQLAVTPRHRSPKLPGDKITLPQSALEQLLAAAPLQPVPGVARNARIHTSTFDPFNPHTFAAEARAREQVEDRQQALPHPLTFRIVNPQNNRFVYAGIREFSATENEVVLSTLLREALGINDGGDDTRSHGADAGDGDHEQDVAVQSGDERAVVTVHAKQLPKGTYVRLRPLEAGYDPEDWKALLERYMRDNFTTLTTGEILTVPGTRNESFRFLLDKVYPEGDGICVVDTDLEVDIVALSEEQARETLQKRLERAARAPGTTGGSSVGGTISLQEEIVAQVRPGEYVDYELRDWDRHGALEIELASDEPNVYLFASPLGARQQGHPRADMHVWGDYSSDLSKKFHIRPTNVALEGAEAIYISAYASALESHVEALVSSSSSQPLKYTLRVKARAEAEMGTKAQEDLGQEDHAPGDAQCQNCQQWVPERTLVLHENFCLRNNILCPQCGNVFQKRSPEWANHWHCSHDSSHGNDAVSKQSHDTIYHTPHNCPDCDAQFDGLPGLAQHRTTDCPGKLILCQFCHLLVPQRGDSDPDFHDPEVVLSGLTPHELVDGGRTTECHLCSKIVRLRDMNTHLRHHDLERISRPPPQICLNQNCGRTLSSGSGGNKSLGLCSICFGPLYVDTYDPEGKALRRRIERRYLSQLMSGCGKGWCQNSYCKTGKSHLPSNPDDSGSAGTLSVAEITAITRPLVDPIHVHPDIPNTAPFYFCTDETGQHRRNLAELVAAQGVADSHDNSAEQTTTNPKKTYDLAWCVAAAEAAGGDLDKMREWLSRWAPAKGETSSAL</sequence>
<evidence type="ECO:0000259" key="4">
    <source>
        <dbReference type="Pfam" id="PF24842"/>
    </source>
</evidence>
<feature type="domain" description="DUF7590" evidence="3">
    <location>
        <begin position="276"/>
        <end position="405"/>
    </location>
</feature>
<dbReference type="Gene3D" id="6.10.130.10">
    <property type="entry name" value="Ubiquitin-protein ligase E3A, N-terminal zinc-binding domain (AZUL)"/>
    <property type="match status" value="1"/>
</dbReference>
<reference evidence="5 6" key="1">
    <citation type="journal article" date="2013" name="PLoS ONE">
        <title>Genomic and secretomic analyses reveal unique features of the lignocellulolytic enzyme system of Penicillium decumbens.</title>
        <authorList>
            <person name="Liu G."/>
            <person name="Zhang L."/>
            <person name="Wei X."/>
            <person name="Zou G."/>
            <person name="Qin Y."/>
            <person name="Ma L."/>
            <person name="Li J."/>
            <person name="Zheng H."/>
            <person name="Wang S."/>
            <person name="Wang C."/>
            <person name="Xun L."/>
            <person name="Zhao G.-P."/>
            <person name="Zhou Z."/>
            <person name="Qu Y."/>
        </authorList>
    </citation>
    <scope>NUCLEOTIDE SEQUENCE [LARGE SCALE GENOMIC DNA]</scope>
    <source>
        <strain evidence="6">114-2 / CGMCC 5302</strain>
    </source>
</reference>
<dbReference type="PANTHER" id="PTHR12555">
    <property type="entry name" value="UBIQUITIN FUSION DEGRADATON PROTEIN 1"/>
    <property type="match status" value="1"/>
</dbReference>
<dbReference type="InterPro" id="IPR056012">
    <property type="entry name" value="DUF7590"/>
</dbReference>
<dbReference type="PhylomeDB" id="S7ZJR2"/>
<feature type="domain" description="Ubiquitin-protein ligase E3A N-terminal zinc-binding" evidence="2">
    <location>
        <begin position="650"/>
        <end position="683"/>
    </location>
</feature>
<dbReference type="PANTHER" id="PTHR12555:SF15">
    <property type="entry name" value="FUSION DEGRADATION PROTEIN (UFD1), PUTATIVE (AFU_ORTHOLOGUE AFUA_4G04640)-RELATED"/>
    <property type="match status" value="1"/>
</dbReference>
<dbReference type="Gene3D" id="2.40.40.50">
    <property type="entry name" value="Ubiquitin fusion degradation protein UFD1, N-terminal domain"/>
    <property type="match status" value="1"/>
</dbReference>
<dbReference type="InterPro" id="IPR004854">
    <property type="entry name" value="Ufd1-like"/>
</dbReference>
<dbReference type="InterPro" id="IPR055418">
    <property type="entry name" value="UFD1_N2"/>
</dbReference>
<dbReference type="Proteomes" id="UP000019376">
    <property type="component" value="Unassembled WGS sequence"/>
</dbReference>
<dbReference type="OrthoDB" id="193703at2759"/>
<dbReference type="Pfam" id="PF24503">
    <property type="entry name" value="DUF7590"/>
    <property type="match status" value="1"/>
</dbReference>
<dbReference type="STRING" id="933388.S7ZJR2"/>
<dbReference type="Pfam" id="PF16558">
    <property type="entry name" value="AZUL"/>
    <property type="match status" value="1"/>
</dbReference>
<dbReference type="InterPro" id="IPR042299">
    <property type="entry name" value="Ufd1-like_Nn"/>
</dbReference>
<organism evidence="5 6">
    <name type="scientific">Penicillium oxalicum (strain 114-2 / CGMCC 5302)</name>
    <name type="common">Penicillium decumbens</name>
    <dbReference type="NCBI Taxonomy" id="933388"/>
    <lineage>
        <taxon>Eukaryota</taxon>
        <taxon>Fungi</taxon>
        <taxon>Dikarya</taxon>
        <taxon>Ascomycota</taxon>
        <taxon>Pezizomycotina</taxon>
        <taxon>Eurotiomycetes</taxon>
        <taxon>Eurotiomycetidae</taxon>
        <taxon>Eurotiales</taxon>
        <taxon>Aspergillaceae</taxon>
        <taxon>Penicillium</taxon>
    </lineage>
</organism>
<dbReference type="Pfam" id="PF24842">
    <property type="entry name" value="UFD1_N2"/>
    <property type="match status" value="1"/>
</dbReference>
<dbReference type="GO" id="GO:0034098">
    <property type="term" value="C:VCP-NPL4-UFD1 AAA ATPase complex"/>
    <property type="evidence" value="ECO:0007669"/>
    <property type="project" value="TreeGrafter"/>
</dbReference>
<dbReference type="GO" id="GO:0006511">
    <property type="term" value="P:ubiquitin-dependent protein catabolic process"/>
    <property type="evidence" value="ECO:0007669"/>
    <property type="project" value="InterPro"/>
</dbReference>
<dbReference type="EMBL" id="KB644412">
    <property type="protein sequence ID" value="EPS30835.1"/>
    <property type="molecule type" value="Genomic_DNA"/>
</dbReference>
<keyword evidence="6" id="KW-1185">Reference proteome</keyword>
<protein>
    <submittedName>
        <fullName evidence="5">Uncharacterized protein</fullName>
    </submittedName>
</protein>